<evidence type="ECO:0000256" key="2">
    <source>
        <dbReference type="SAM" id="MobiDB-lite"/>
    </source>
</evidence>
<dbReference type="GO" id="GO:0007165">
    <property type="term" value="P:signal transduction"/>
    <property type="evidence" value="ECO:0007669"/>
    <property type="project" value="TreeGrafter"/>
</dbReference>
<proteinExistence type="inferred from homology"/>
<dbReference type="InterPro" id="IPR008862">
    <property type="entry name" value="Tcp11"/>
</dbReference>
<feature type="compositionally biased region" description="Polar residues" evidence="2">
    <location>
        <begin position="64"/>
        <end position="81"/>
    </location>
</feature>
<accession>A0A0C9RPB9</accession>
<reference evidence="3" key="1">
    <citation type="submission" date="2015-02" db="EMBL/GenBank/DDBJ databases">
        <title>A transcriptome of Wollemia nobilis - a relic of Gondwana.</title>
        <authorList>
            <person name="Chia J.Y."/>
            <person name="Leong Y.S."/>
            <person name="Abdul Karim S."/>
            <person name="Wan Azmi N."/>
            <person name="Hercus R."/>
            <person name="Croft L."/>
        </authorList>
    </citation>
    <scope>NUCLEOTIDE SEQUENCE</scope>
    <source>
        <strain evidence="3">MaeBrown</strain>
        <tissue evidence="3">Leaf</tissue>
    </source>
</reference>
<dbReference type="AlphaFoldDB" id="A0A0C9RPB9"/>
<organism evidence="3">
    <name type="scientific">Wollemia nobilis</name>
    <dbReference type="NCBI Taxonomy" id="56998"/>
    <lineage>
        <taxon>Eukaryota</taxon>
        <taxon>Viridiplantae</taxon>
        <taxon>Streptophyta</taxon>
        <taxon>Embryophyta</taxon>
        <taxon>Tracheophyta</taxon>
        <taxon>Spermatophyta</taxon>
        <taxon>Pinopsida</taxon>
        <taxon>Pinidae</taxon>
        <taxon>Conifers II</taxon>
        <taxon>Araucariales</taxon>
        <taxon>Araucariaceae</taxon>
        <taxon>Wollemia</taxon>
    </lineage>
</organism>
<protein>
    <submittedName>
        <fullName evidence="3">TSA: Wollemia nobilis Ref_Wollemi_Transcript_5787_2169 transcribed RNA sequence</fullName>
    </submittedName>
</protein>
<dbReference type="PANTHER" id="PTHR12832:SF11">
    <property type="entry name" value="LD23868P"/>
    <property type="match status" value="1"/>
</dbReference>
<dbReference type="PANTHER" id="PTHR12832">
    <property type="entry name" value="TESTIS-SPECIFIC PROTEIN PBS13 T-COMPLEX 11"/>
    <property type="match status" value="1"/>
</dbReference>
<feature type="region of interest" description="Disordered" evidence="2">
    <location>
        <begin position="1"/>
        <end position="93"/>
    </location>
</feature>
<dbReference type="EMBL" id="GCHU01005749">
    <property type="protein sequence ID" value="JAG88741.1"/>
    <property type="molecule type" value="Transcribed_RNA"/>
</dbReference>
<name>A0A0C9RPB9_9CONI</name>
<feature type="compositionally biased region" description="Basic and acidic residues" evidence="2">
    <location>
        <begin position="10"/>
        <end position="20"/>
    </location>
</feature>
<dbReference type="Pfam" id="PF05794">
    <property type="entry name" value="Tcp11"/>
    <property type="match status" value="1"/>
</dbReference>
<comment type="similarity">
    <text evidence="1">Belongs to the TCP11 family.</text>
</comment>
<evidence type="ECO:0000313" key="3">
    <source>
        <dbReference type="EMBL" id="JAG88741.1"/>
    </source>
</evidence>
<sequence length="608" mass="66723">MVVNMNTGKEQSEISEEPKPTKVLGEESPQNEVVLMNDNSEEKRMEDASVDAQSQDAVTREVANPQTSHFSSGLQDTSVSPLSDPLENDKTFGKPSKIARLLPSTTLEMGTSSNAVADTKVTRNDKATQCLKTTSDDDMGFLNTRIVNELLHDTSGTFPDTLLARNTSSGKLAEIQAQIKTTMEKAFWDGVVEGLARNPPDYTRVVGLVKEVRDELDALVPQSWKQELHESIDVELFSQILESGVQDVEYLAKLLDYALGLVLRLGAPARDSDTKAAHEKLVEELSGIVSGMGEKSNLSFAHALVKGLRFILEQIQVLKQDITIARIRALAPLIQGPTGVEYMQQKFTVDYGPFSMATSKLPQTVQWLAQVRETLEKERNDFNDLVEVFKNSEVRTEVNWMSMVTLVRLGCLQIASRPVAANEDNTPETMKLNIGRLRNAQNDFQRIIVIATGLLLVRQTLAEKEVPTADIDDVLNRAIKQMNDLLSDPVITSHRIGQLLAQLCCDAIKGDQADINGQLMTRVLSRSLSAGDAVFARVVAAVQSSIRAVLLLGKGRDGCLLAEAALKRIGASSLIDLVVGVVDSLEVMASVSCQVHGQWYKHILSTMQ</sequence>
<evidence type="ECO:0000256" key="1">
    <source>
        <dbReference type="ARBA" id="ARBA00010954"/>
    </source>
</evidence>